<dbReference type="InterPro" id="IPR001611">
    <property type="entry name" value="Leu-rich_rpt"/>
</dbReference>
<comment type="caution">
    <text evidence="1">The sequence shown here is derived from an EMBL/GenBank/DDBJ whole genome shotgun (WGS) entry which is preliminary data.</text>
</comment>
<evidence type="ECO:0000313" key="2">
    <source>
        <dbReference type="Proteomes" id="UP000238479"/>
    </source>
</evidence>
<dbReference type="Gene3D" id="3.80.10.10">
    <property type="entry name" value="Ribonuclease Inhibitor"/>
    <property type="match status" value="1"/>
</dbReference>
<dbReference type="SUPFAM" id="SSF52058">
    <property type="entry name" value="L domain-like"/>
    <property type="match status" value="1"/>
</dbReference>
<dbReference type="EC" id="2.7.11.1" evidence="1"/>
<dbReference type="InterPro" id="IPR052595">
    <property type="entry name" value="LRRC69/RLP"/>
</dbReference>
<dbReference type="PANTHER" id="PTHR48057:SF7">
    <property type="entry name" value="LEUCINE-RICH REPEAT SERINE_THREONINE-PROTEIN KINASE 1"/>
    <property type="match status" value="1"/>
</dbReference>
<sequence>MNCTSLTELNMGSNNLEGSISELNFSRLNKLSKLDLRKNHLTCIILISPYSCKYLKAIRLGINDLEGEIQPGILLLKFLSFLSLGYNRMTNITKAMKILMHCKNLVVLSLSSSFVGEEFPADLGTAGVEGFQNLRMLALGKSVNLVGKSSKALLYRFGQLNRISGGFPKELCKLPILGSERSTAQVDDIYLELSIYGFQGSTLVQYKLTFFPPAIYIANNTINGNIPTEIGHLKLLHTLSLSNNNYSGNIPEQLSNLENLENLDPSMNHLSGKSHCH</sequence>
<keyword evidence="1" id="KW-0723">Serine/threonine-protein kinase</keyword>
<dbReference type="InterPro" id="IPR032675">
    <property type="entry name" value="LRR_dom_sf"/>
</dbReference>
<protein>
    <submittedName>
        <fullName evidence="1">Putative non-specific serine/threonine protein kinase</fullName>
        <ecNumber evidence="1">2.7.11.1</ecNumber>
    </submittedName>
</protein>
<dbReference type="Gramene" id="PRQ35631">
    <property type="protein sequence ID" value="PRQ35631"/>
    <property type="gene ID" value="RchiOBHm_Chr5g0082091"/>
</dbReference>
<keyword evidence="1" id="KW-0808">Transferase</keyword>
<dbReference type="PANTHER" id="PTHR48057">
    <property type="entry name" value="LEUCINE-RICH REPEAT SERINE/THREONINE-PROTEIN KINASE 1"/>
    <property type="match status" value="1"/>
</dbReference>
<gene>
    <name evidence="1" type="ORF">RchiOBHm_Chr5g0082091</name>
</gene>
<keyword evidence="2" id="KW-1185">Reference proteome</keyword>
<dbReference type="GO" id="GO:0004674">
    <property type="term" value="F:protein serine/threonine kinase activity"/>
    <property type="evidence" value="ECO:0007669"/>
    <property type="project" value="UniProtKB-KW"/>
</dbReference>
<reference evidence="1 2" key="1">
    <citation type="journal article" date="2018" name="Nat. Genet.">
        <title>The Rosa genome provides new insights in the design of modern roses.</title>
        <authorList>
            <person name="Bendahmane M."/>
        </authorList>
    </citation>
    <scope>NUCLEOTIDE SEQUENCE [LARGE SCALE GENOMIC DNA]</scope>
    <source>
        <strain evidence="2">cv. Old Blush</strain>
    </source>
</reference>
<keyword evidence="1" id="KW-0418">Kinase</keyword>
<accession>A0A2P6QN73</accession>
<evidence type="ECO:0000313" key="1">
    <source>
        <dbReference type="EMBL" id="PRQ35631.1"/>
    </source>
</evidence>
<dbReference type="Proteomes" id="UP000238479">
    <property type="component" value="Chromosome 5"/>
</dbReference>
<dbReference type="Pfam" id="PF00560">
    <property type="entry name" value="LRR_1"/>
    <property type="match status" value="1"/>
</dbReference>
<name>A0A2P6QN73_ROSCH</name>
<dbReference type="AlphaFoldDB" id="A0A2P6QN73"/>
<dbReference type="EMBL" id="PDCK01000043">
    <property type="protein sequence ID" value="PRQ35631.1"/>
    <property type="molecule type" value="Genomic_DNA"/>
</dbReference>
<proteinExistence type="predicted"/>
<organism evidence="1 2">
    <name type="scientific">Rosa chinensis</name>
    <name type="common">China rose</name>
    <dbReference type="NCBI Taxonomy" id="74649"/>
    <lineage>
        <taxon>Eukaryota</taxon>
        <taxon>Viridiplantae</taxon>
        <taxon>Streptophyta</taxon>
        <taxon>Embryophyta</taxon>
        <taxon>Tracheophyta</taxon>
        <taxon>Spermatophyta</taxon>
        <taxon>Magnoliopsida</taxon>
        <taxon>eudicotyledons</taxon>
        <taxon>Gunneridae</taxon>
        <taxon>Pentapetalae</taxon>
        <taxon>rosids</taxon>
        <taxon>fabids</taxon>
        <taxon>Rosales</taxon>
        <taxon>Rosaceae</taxon>
        <taxon>Rosoideae</taxon>
        <taxon>Rosoideae incertae sedis</taxon>
        <taxon>Rosa</taxon>
    </lineage>
</organism>
<dbReference type="STRING" id="74649.A0A2P6QN73"/>